<gene>
    <name evidence="1" type="ORF">AB4Y30_06680</name>
</gene>
<dbReference type="RefSeq" id="WP_368654710.1">
    <property type="nucleotide sequence ID" value="NZ_CP162599.1"/>
</dbReference>
<organism evidence="1">
    <name type="scientific">Ornithinibacillus sp. 4-3</name>
    <dbReference type="NCBI Taxonomy" id="3231488"/>
    <lineage>
        <taxon>Bacteria</taxon>
        <taxon>Bacillati</taxon>
        <taxon>Bacillota</taxon>
        <taxon>Bacilli</taxon>
        <taxon>Bacillales</taxon>
        <taxon>Bacillaceae</taxon>
        <taxon>Ornithinibacillus</taxon>
    </lineage>
</organism>
<sequence>MDRDSYIYLQNHPDLLQYIRLHPIWYRYLSRDPQSITQLEKDAKEFYGKTFPQRVKKIEEQIQLAHLFWELISTKEEKEKEEEKEEKV</sequence>
<evidence type="ECO:0000313" key="1">
    <source>
        <dbReference type="EMBL" id="XDK34032.1"/>
    </source>
</evidence>
<dbReference type="EMBL" id="CP162599">
    <property type="protein sequence ID" value="XDK34032.1"/>
    <property type="molecule type" value="Genomic_DNA"/>
</dbReference>
<proteinExistence type="predicted"/>
<protein>
    <submittedName>
        <fullName evidence="1">YlbE-like family protein</fullName>
    </submittedName>
</protein>
<reference evidence="1" key="1">
    <citation type="submission" date="2024-07" db="EMBL/GenBank/DDBJ databases">
        <title>Halotolerant mesophilic bacterium Ornithinibacillus sp. 4-3, sp. nov., isolated from soil.</title>
        <authorList>
            <person name="Sidarenka A.V."/>
            <person name="Guliayeva D.E."/>
            <person name="Leanovich S.I."/>
            <person name="Hileuskaya K.S."/>
            <person name="Akhremchuk A.E."/>
            <person name="Sikolenko M.A."/>
            <person name="Valentovich L.N."/>
        </authorList>
    </citation>
    <scope>NUCLEOTIDE SEQUENCE</scope>
    <source>
        <strain evidence="1">4-3</strain>
    </source>
</reference>
<name>A0AB39HRJ8_9BACI</name>
<dbReference type="AlphaFoldDB" id="A0AB39HRJ8"/>
<dbReference type="Pfam" id="PF14003">
    <property type="entry name" value="YlbE"/>
    <property type="match status" value="1"/>
</dbReference>
<accession>A0AB39HRJ8</accession>
<dbReference type="InterPro" id="IPR025613">
    <property type="entry name" value="YlbE"/>
</dbReference>